<dbReference type="InterPro" id="IPR023457">
    <property type="entry name" value="Met-tRNA_synth_2"/>
</dbReference>
<dbReference type="EC" id="6.1.1.10" evidence="1"/>
<protein>
    <recommendedName>
        <fullName evidence="7">Methionine--tRNA ligase, mitochondrial</fullName>
        <ecNumber evidence="1">6.1.1.10</ecNumber>
    </recommendedName>
    <alternativeName>
        <fullName evidence="8">Mitochondrial methionyl-tRNA synthetase</fullName>
    </alternativeName>
</protein>
<evidence type="ECO:0000256" key="8">
    <source>
        <dbReference type="ARBA" id="ARBA00030331"/>
    </source>
</evidence>
<dbReference type="GO" id="GO:0006431">
    <property type="term" value="P:methionyl-tRNA aminoacylation"/>
    <property type="evidence" value="ECO:0007669"/>
    <property type="project" value="InterPro"/>
</dbReference>
<evidence type="ECO:0000313" key="11">
    <source>
        <dbReference type="EnsemblMetazoa" id="CJA24732.1"/>
    </source>
</evidence>
<keyword evidence="5 9" id="KW-0648">Protein biosynthesis</keyword>
<dbReference type="Gene3D" id="1.10.730.10">
    <property type="entry name" value="Isoleucyl-tRNA Synthetase, Domain 1"/>
    <property type="match status" value="1"/>
</dbReference>
<evidence type="ECO:0000256" key="5">
    <source>
        <dbReference type="ARBA" id="ARBA00022917"/>
    </source>
</evidence>
<dbReference type="GO" id="GO:0004825">
    <property type="term" value="F:methionine-tRNA ligase activity"/>
    <property type="evidence" value="ECO:0007669"/>
    <property type="project" value="UniProtKB-EC"/>
</dbReference>
<evidence type="ECO:0000256" key="9">
    <source>
        <dbReference type="RuleBase" id="RU363039"/>
    </source>
</evidence>
<organism evidence="11 12">
    <name type="scientific">Caenorhabditis japonica</name>
    <dbReference type="NCBI Taxonomy" id="281687"/>
    <lineage>
        <taxon>Eukaryota</taxon>
        <taxon>Metazoa</taxon>
        <taxon>Ecdysozoa</taxon>
        <taxon>Nematoda</taxon>
        <taxon>Chromadorea</taxon>
        <taxon>Rhabditida</taxon>
        <taxon>Rhabditina</taxon>
        <taxon>Rhabditomorpha</taxon>
        <taxon>Rhabditoidea</taxon>
        <taxon>Rhabditidae</taxon>
        <taxon>Peloderinae</taxon>
        <taxon>Caenorhabditis</taxon>
    </lineage>
</organism>
<dbReference type="Pfam" id="PF09334">
    <property type="entry name" value="tRNA-synt_1g"/>
    <property type="match status" value="1"/>
</dbReference>
<dbReference type="Gene3D" id="2.170.220.10">
    <property type="match status" value="1"/>
</dbReference>
<dbReference type="NCBIfam" id="TIGR00398">
    <property type="entry name" value="metG"/>
    <property type="match status" value="1"/>
</dbReference>
<dbReference type="InterPro" id="IPR033911">
    <property type="entry name" value="MetRS_core"/>
</dbReference>
<reference evidence="12" key="1">
    <citation type="submission" date="2010-08" db="EMBL/GenBank/DDBJ databases">
        <authorList>
            <consortium name="Caenorhabditis japonica Sequencing Consortium"/>
            <person name="Wilson R.K."/>
        </authorList>
    </citation>
    <scope>NUCLEOTIDE SEQUENCE [LARGE SCALE GENOMIC DNA]</scope>
    <source>
        <strain evidence="12">DF5081</strain>
    </source>
</reference>
<dbReference type="PANTHER" id="PTHR43326:SF1">
    <property type="entry name" value="METHIONINE--TRNA LIGASE, MITOCHONDRIAL"/>
    <property type="match status" value="1"/>
</dbReference>
<dbReference type="InterPro" id="IPR015413">
    <property type="entry name" value="Methionyl/Leucyl_tRNA_Synth"/>
</dbReference>
<dbReference type="Proteomes" id="UP000005237">
    <property type="component" value="Unassembled WGS sequence"/>
</dbReference>
<keyword evidence="2 9" id="KW-0436">Ligase</keyword>
<dbReference type="SUPFAM" id="SSF47323">
    <property type="entry name" value="Anticodon-binding domain of a subclass of class I aminoacyl-tRNA synthetases"/>
    <property type="match status" value="1"/>
</dbReference>
<dbReference type="PRINTS" id="PR01041">
    <property type="entry name" value="TRNASYNTHMET"/>
</dbReference>
<dbReference type="EnsemblMetazoa" id="CJA24732.1">
    <property type="protein sequence ID" value="CJA24732.1"/>
    <property type="gene ID" value="WBGene00180304"/>
</dbReference>
<evidence type="ECO:0000256" key="2">
    <source>
        <dbReference type="ARBA" id="ARBA00022598"/>
    </source>
</evidence>
<dbReference type="CDD" id="cd00814">
    <property type="entry name" value="MetRS_core"/>
    <property type="match status" value="1"/>
</dbReference>
<dbReference type="InterPro" id="IPR014729">
    <property type="entry name" value="Rossmann-like_a/b/a_fold"/>
</dbReference>
<dbReference type="GO" id="GO:0005524">
    <property type="term" value="F:ATP binding"/>
    <property type="evidence" value="ECO:0007669"/>
    <property type="project" value="UniProtKB-KW"/>
</dbReference>
<sequence length="527" mass="60472">MVMLLTRVLTRNASSFITSPIFYANAEPHIGHAYTAILCDTAHRWNHLKNPGEPAIFSIGTDEHGSKIFRASQANKMSPQLFCDKVSQKFSKLFAELNLSHTDFIRTTSPSHKEAVQHFWSLLEKRGHIYKSTYSGYYSITDECFIPDTDVEQVQMMDGKQPIHVMKDTKTPVEWIEEDNYMFRLSDFRERVTNWITSEDVVRPTKYTPLALNSIEFAEDLSISRSRSRLSWGIPVPNDDTQTIYVWLDALVNYLTVSGYPNLNQSTWPPTCQIIGKDIVKFHLFYWPAFLLAADLPLPKRVFVHGHWLVDNVKMSKSLGNVVNPSEAIQKFTSQGLRYFLLKQGNPSFDSSFSADACLETINSDLVNNVGNLLNRSTVSKINGKGTYPSLQLDQLDPKVSEDSKKLVTMLDNVKNICEELYSEMMYYKVIEELMLTMKEANRVFQCSEPWKEKDEKKLESVIFITYESLRIVSILFQPILPEMSLFCLDRLGVPLEERKLENASIGMFAGGKIEQDQRVFIERLQK</sequence>
<evidence type="ECO:0000313" key="12">
    <source>
        <dbReference type="Proteomes" id="UP000005237"/>
    </source>
</evidence>
<feature type="domain" description="Methionyl/Leucyl tRNA synthetase" evidence="10">
    <location>
        <begin position="16"/>
        <end position="377"/>
    </location>
</feature>
<dbReference type="AlphaFoldDB" id="A0A8R1IB16"/>
<comment type="similarity">
    <text evidence="9">Belongs to the class-I aminoacyl-tRNA synthetase family.</text>
</comment>
<keyword evidence="3 9" id="KW-0547">Nucleotide-binding</keyword>
<dbReference type="Gene3D" id="3.40.50.620">
    <property type="entry name" value="HUPs"/>
    <property type="match status" value="1"/>
</dbReference>
<keyword evidence="12" id="KW-1185">Reference proteome</keyword>
<dbReference type="InterPro" id="IPR014758">
    <property type="entry name" value="Met-tRNA_synth"/>
</dbReference>
<dbReference type="SUPFAM" id="SSF52374">
    <property type="entry name" value="Nucleotidylyl transferase"/>
    <property type="match status" value="1"/>
</dbReference>
<accession>A0A8R1IB16</accession>
<evidence type="ECO:0000256" key="3">
    <source>
        <dbReference type="ARBA" id="ARBA00022741"/>
    </source>
</evidence>
<evidence type="ECO:0000259" key="10">
    <source>
        <dbReference type="Pfam" id="PF09334"/>
    </source>
</evidence>
<evidence type="ECO:0000256" key="7">
    <source>
        <dbReference type="ARBA" id="ARBA00026124"/>
    </source>
</evidence>
<evidence type="ECO:0000256" key="6">
    <source>
        <dbReference type="ARBA" id="ARBA00023146"/>
    </source>
</evidence>
<keyword evidence="6 9" id="KW-0030">Aminoacyl-tRNA synthetase</keyword>
<keyword evidence="4 9" id="KW-0067">ATP-binding</keyword>
<name>A0A8R1IB16_CAEJA</name>
<proteinExistence type="inferred from homology"/>
<dbReference type="PANTHER" id="PTHR43326">
    <property type="entry name" value="METHIONYL-TRNA SYNTHETASE"/>
    <property type="match status" value="1"/>
</dbReference>
<dbReference type="InterPro" id="IPR009080">
    <property type="entry name" value="tRNAsynth_Ia_anticodon-bd"/>
</dbReference>
<evidence type="ECO:0000256" key="4">
    <source>
        <dbReference type="ARBA" id="ARBA00022840"/>
    </source>
</evidence>
<reference evidence="11" key="2">
    <citation type="submission" date="2022-06" db="UniProtKB">
        <authorList>
            <consortium name="EnsemblMetazoa"/>
        </authorList>
    </citation>
    <scope>IDENTIFICATION</scope>
    <source>
        <strain evidence="11">DF5081</strain>
    </source>
</reference>
<evidence type="ECO:0000256" key="1">
    <source>
        <dbReference type="ARBA" id="ARBA00012838"/>
    </source>
</evidence>